<dbReference type="EMBL" id="FQVW01000007">
    <property type="protein sequence ID" value="SHF85569.1"/>
    <property type="molecule type" value="Genomic_DNA"/>
</dbReference>
<organism evidence="1 2">
    <name type="scientific">Ornithinibacillus halophilus</name>
    <dbReference type="NCBI Taxonomy" id="930117"/>
    <lineage>
        <taxon>Bacteria</taxon>
        <taxon>Bacillati</taxon>
        <taxon>Bacillota</taxon>
        <taxon>Bacilli</taxon>
        <taxon>Bacillales</taxon>
        <taxon>Bacillaceae</taxon>
        <taxon>Ornithinibacillus</taxon>
    </lineage>
</organism>
<gene>
    <name evidence="1" type="ORF">SAMN05216225_100720</name>
</gene>
<accession>A0A1M5F243</accession>
<dbReference type="Proteomes" id="UP000183988">
    <property type="component" value="Unassembled WGS sequence"/>
</dbReference>
<dbReference type="RefSeq" id="WP_159431547.1">
    <property type="nucleotide sequence ID" value="NZ_FQVW01000007.1"/>
</dbReference>
<name>A0A1M5F243_9BACI</name>
<dbReference type="AlphaFoldDB" id="A0A1M5F243"/>
<keyword evidence="2" id="KW-1185">Reference proteome</keyword>
<evidence type="ECO:0000313" key="2">
    <source>
        <dbReference type="Proteomes" id="UP000183988"/>
    </source>
</evidence>
<evidence type="ECO:0000313" key="1">
    <source>
        <dbReference type="EMBL" id="SHF85569.1"/>
    </source>
</evidence>
<proteinExistence type="predicted"/>
<sequence length="53" mass="6330">MARKVLKQNFDKFNEYWGNQDMLLHITDKVLKSKLFNQKCGELLNTFIIRKGN</sequence>
<reference evidence="1 2" key="1">
    <citation type="submission" date="2016-11" db="EMBL/GenBank/DDBJ databases">
        <authorList>
            <person name="Jaros S."/>
            <person name="Januszkiewicz K."/>
            <person name="Wedrychowicz H."/>
        </authorList>
    </citation>
    <scope>NUCLEOTIDE SEQUENCE [LARGE SCALE GENOMIC DNA]</scope>
    <source>
        <strain evidence="1 2">IBRC-M 10683</strain>
    </source>
</reference>
<protein>
    <submittedName>
        <fullName evidence="1">Uncharacterized protein</fullName>
    </submittedName>
</protein>